<proteinExistence type="predicted"/>
<evidence type="ECO:0000259" key="3">
    <source>
        <dbReference type="Pfam" id="PF23666"/>
    </source>
</evidence>
<dbReference type="SUPFAM" id="SSF51445">
    <property type="entry name" value="(Trans)glycosidases"/>
    <property type="match status" value="1"/>
</dbReference>
<feature type="domain" description="GTA TIM-barrel-like" evidence="1">
    <location>
        <begin position="431"/>
        <end position="726"/>
    </location>
</feature>
<keyword evidence="5" id="KW-1185">Reference proteome</keyword>
<dbReference type="CDD" id="cd19607">
    <property type="entry name" value="GTA_TIM-barrel-like"/>
    <property type="match status" value="1"/>
</dbReference>
<dbReference type="Gene3D" id="3.20.20.80">
    <property type="entry name" value="Glycosidases"/>
    <property type="match status" value="1"/>
</dbReference>
<dbReference type="Pfam" id="PF13547">
    <property type="entry name" value="GTA_TIM"/>
    <property type="match status" value="1"/>
</dbReference>
<dbReference type="EMBL" id="CP049811">
    <property type="protein sequence ID" value="QIK41337.1"/>
    <property type="molecule type" value="Genomic_DNA"/>
</dbReference>
<organism evidence="4 5">
    <name type="scientific">Pontivivens nitratireducens</name>
    <dbReference type="NCBI Taxonomy" id="2758038"/>
    <lineage>
        <taxon>Bacteria</taxon>
        <taxon>Pseudomonadati</taxon>
        <taxon>Pseudomonadota</taxon>
        <taxon>Alphaproteobacteria</taxon>
        <taxon>Rhodobacterales</taxon>
        <taxon>Paracoccaceae</taxon>
        <taxon>Pontivivens</taxon>
    </lineage>
</organism>
<evidence type="ECO:0000259" key="2">
    <source>
        <dbReference type="Pfam" id="PF13550"/>
    </source>
</evidence>
<dbReference type="KEGG" id="mon:G8E03_11480"/>
<dbReference type="Pfam" id="PF23666">
    <property type="entry name" value="Rcc01698_C"/>
    <property type="match status" value="1"/>
</dbReference>
<accession>A0A6G7VNG6</accession>
<dbReference type="InterPro" id="IPR025195">
    <property type="entry name" value="GTA_TIM_dom"/>
</dbReference>
<reference evidence="4 5" key="1">
    <citation type="submission" date="2020-03" db="EMBL/GenBank/DDBJ databases">
        <title>Complete genome sequence of Monaibacterium sp. ALG8 with diverse plasmids.</title>
        <authorList>
            <person name="Sun C."/>
        </authorList>
    </citation>
    <scope>NUCLEOTIDE SEQUENCE [LARGE SCALE GENOMIC DNA]</scope>
    <source>
        <strain evidence="4 5">ALG8</strain>
    </source>
</reference>
<evidence type="ECO:0000313" key="4">
    <source>
        <dbReference type="EMBL" id="QIK41337.1"/>
    </source>
</evidence>
<evidence type="ECO:0000259" key="1">
    <source>
        <dbReference type="Pfam" id="PF13547"/>
    </source>
</evidence>
<dbReference type="Proteomes" id="UP000500791">
    <property type="component" value="Chromosome"/>
</dbReference>
<sequence>MATLLLAAAGSAIGGAVGGTVMGLTGAAIGQAVGATIGSMIDQRIMGAGASTVETGRLDTWRVQGAQEGTALPYIAGRMRLPGQMIWSSRFLETVSKSSGGGGKGSKPKVTQNSYSYSVSFALALCEGRATRIGRIWADGKLVDQSEVEVRFHDGSDTQMPDPVIAAVEGVDVAPAYRGTAYVVFEGLELAKYGNRIPQINVEVYRQPESDAPTLRDRVQAVALIPGTGEYALATEPVSLVHGPGIYETVNVNNDTGAADITLSLDHLQGQLPNVASTLLVASWFGSDLRAGQCEITPGVEQVLSEGDRMAWQVSGLDRAEGHQISKTGDRVNYGGTPADAAIIEAIGTLRDRGVEVTFYPFILMDIPQGNGLPDPAGAAEQGAFPWRGRIAVEANGTAAAEGEIAAFFGPATAQDFTIVGDTVRYAGSDFGFARMILHYAHLCKAAGGVAAFCVGSEMRDLLRTRADTGAYPAVARMIALLAEVRAVLGPDVKLSYAADWSEYYGHHDGDDVIYHLDPLWADANVDFVGIDNYMPLSDWRAGDTHLDAQDGWEAIHDPAYLKSNIEGGEGYDWYYATQADRVAQLRTPIVDEAYGDDHVFRYKDIRNWWARPHFDRPGGVRSTLETAWVPRSKPIWFTEFGCPAIDKGTNQPNVFRDLKSSENAVPYFSTGARDDFIQHQYINAVLDYWNAPENNPISEIYEEPMLRMDRAHVWAWDARPWPDFPNRVGLWSDGVNFGTGHWISGRQEMAVLADVVREVCVRSGVTAVETGRLYGGVAGMEMRDGQSARAGLQPLMLAYGFDCRERDGVLHFFSRDGLVDVDLGDLDPVEVSGPQKVRGPLDEQPDRVRLRYIQSDHDYQSGSVEAALRAGAPLRAETAELPIALGAGQAKSIAERWLAEAVVSRDGMQVSVPPSLLALEPGDVIELDGLNWRIDRIEERGARKLDAIRVEPGVYTSAYHPDRLFDAPGLVGAGPVLSEVLDLPLLRGDEVEHAPYAAAAATPWPGPVNVFLSPSQSGYELAGQIVRQATLGVLRAPLPAARTGVWSGGKLRVELSHGTLEGRTAEAVLDGANVAALRYGDSGDWEVVQYRDARLVGPMTYELSGLLRGQAGTEFVMPEVWPEGTRFIALDGAPVQIDLPYSARGLDRYLRIGPASRSVDNASYTTEVHAFDGVGLRPYQPVHLRGRGTAEGLEVSWIRRTRIDGDLWAGGDVPLNEEREVYLVTIEKAGTVVFSKEATEPHALLDAADLPAAPYDITVGQISARFGIGPIARMTRHD</sequence>
<dbReference type="RefSeq" id="WP_166191916.1">
    <property type="nucleotide sequence ID" value="NZ_CP049811.1"/>
</dbReference>
<gene>
    <name evidence="4" type="ORF">G8E03_11480</name>
</gene>
<evidence type="ECO:0000313" key="5">
    <source>
        <dbReference type="Proteomes" id="UP000500791"/>
    </source>
</evidence>
<dbReference type="InterPro" id="IPR017853">
    <property type="entry name" value="GH"/>
</dbReference>
<dbReference type="InterPro" id="IPR032876">
    <property type="entry name" value="J_dom"/>
</dbReference>
<protein>
    <submittedName>
        <fullName evidence="4">Host specificity protein</fullName>
    </submittedName>
</protein>
<dbReference type="AlphaFoldDB" id="A0A6G7VNG6"/>
<dbReference type="Pfam" id="PF13550">
    <property type="entry name" value="Phage-tail_3"/>
    <property type="match status" value="1"/>
</dbReference>
<dbReference type="InterPro" id="IPR056490">
    <property type="entry name" value="Rcc01698_C"/>
</dbReference>
<feature type="domain" description="Rcc01698-like C-terminal" evidence="3">
    <location>
        <begin position="1030"/>
        <end position="1129"/>
    </location>
</feature>
<feature type="domain" description="Tip attachment protein J" evidence="2">
    <location>
        <begin position="786"/>
        <end position="939"/>
    </location>
</feature>
<name>A0A6G7VNG6_9RHOB</name>